<feature type="domain" description="N-acetyltransferase" evidence="3">
    <location>
        <begin position="82"/>
        <end position="233"/>
    </location>
</feature>
<keyword evidence="5" id="KW-1185">Reference proteome</keyword>
<dbReference type="EMBL" id="JASVDS010000001">
    <property type="protein sequence ID" value="MDL5031293.1"/>
    <property type="molecule type" value="Genomic_DNA"/>
</dbReference>
<dbReference type="CDD" id="cd04301">
    <property type="entry name" value="NAT_SF"/>
    <property type="match status" value="1"/>
</dbReference>
<evidence type="ECO:0000313" key="5">
    <source>
        <dbReference type="Proteomes" id="UP001238603"/>
    </source>
</evidence>
<proteinExistence type="predicted"/>
<gene>
    <name evidence="4" type="ORF">QRD43_05170</name>
</gene>
<dbReference type="InterPro" id="IPR016181">
    <property type="entry name" value="Acyl_CoA_acyltransferase"/>
</dbReference>
<dbReference type="PANTHER" id="PTHR43420:SF3">
    <property type="entry name" value="N-ACETYLTRANSFERASE DOMAIN-CONTAINING PROTEIN"/>
    <property type="match status" value="1"/>
</dbReference>
<evidence type="ECO:0000313" key="4">
    <source>
        <dbReference type="EMBL" id="MDL5031293.1"/>
    </source>
</evidence>
<dbReference type="InterPro" id="IPR000182">
    <property type="entry name" value="GNAT_dom"/>
</dbReference>
<keyword evidence="2 4" id="KW-0012">Acyltransferase</keyword>
<dbReference type="Proteomes" id="UP001238603">
    <property type="component" value="Unassembled WGS sequence"/>
</dbReference>
<evidence type="ECO:0000256" key="2">
    <source>
        <dbReference type="ARBA" id="ARBA00023315"/>
    </source>
</evidence>
<evidence type="ECO:0000259" key="3">
    <source>
        <dbReference type="PROSITE" id="PS51186"/>
    </source>
</evidence>
<accession>A0ABT7LEK6</accession>
<dbReference type="RefSeq" id="WP_285981401.1">
    <property type="nucleotide sequence ID" value="NZ_JASVDS010000001.1"/>
</dbReference>
<dbReference type="InterPro" id="IPR050680">
    <property type="entry name" value="YpeA/RimI_acetyltransf"/>
</dbReference>
<dbReference type="InterPro" id="IPR013653">
    <property type="entry name" value="GCN5-like_dom"/>
</dbReference>
<sequence length="233" mass="24670">MSSSPSAEHPLDRPVWHSLTGPQQDLALGGALARRYPPAIHLFAAAADDSPPALEALAALLPPTGTLYLLQVPAICLPPGAVALKEAAGVQMLASRSLQDEPAPPGLQALGEADAAEMLALAELTQPGPFLAQTHRMGRFLGVRIDGRLAAMAGERMHLDGHTEISGVCTHPDFRGRGLARQLSAAVARQIEARGERPFLHAWRSNTAAIALYESLGFRWRADVQVAVIGRAP</sequence>
<dbReference type="PROSITE" id="PS51186">
    <property type="entry name" value="GNAT"/>
    <property type="match status" value="1"/>
</dbReference>
<keyword evidence="1 4" id="KW-0808">Transferase</keyword>
<comment type="caution">
    <text evidence="4">The sequence shown here is derived from an EMBL/GenBank/DDBJ whole genome shotgun (WGS) entry which is preliminary data.</text>
</comment>
<organism evidence="4 5">
    <name type="scientific">Roseateles subflavus</name>
    <dbReference type="NCBI Taxonomy" id="3053353"/>
    <lineage>
        <taxon>Bacteria</taxon>
        <taxon>Pseudomonadati</taxon>
        <taxon>Pseudomonadota</taxon>
        <taxon>Betaproteobacteria</taxon>
        <taxon>Burkholderiales</taxon>
        <taxon>Sphaerotilaceae</taxon>
        <taxon>Roseateles</taxon>
    </lineage>
</organism>
<evidence type="ECO:0000256" key="1">
    <source>
        <dbReference type="ARBA" id="ARBA00022679"/>
    </source>
</evidence>
<dbReference type="Gene3D" id="3.40.630.30">
    <property type="match status" value="1"/>
</dbReference>
<dbReference type="SUPFAM" id="SSF55729">
    <property type="entry name" value="Acyl-CoA N-acyltransferases (Nat)"/>
    <property type="match status" value="1"/>
</dbReference>
<reference evidence="4 5" key="1">
    <citation type="submission" date="2023-06" db="EMBL/GenBank/DDBJ databases">
        <title>Pelomonas sp. APW6 16S ribosomal RNA gene genome sequencing and assembly.</title>
        <authorList>
            <person name="Woo H."/>
        </authorList>
    </citation>
    <scope>NUCLEOTIDE SEQUENCE [LARGE SCALE GENOMIC DNA]</scope>
    <source>
        <strain evidence="4 5">APW6</strain>
    </source>
</reference>
<dbReference type="PANTHER" id="PTHR43420">
    <property type="entry name" value="ACETYLTRANSFERASE"/>
    <property type="match status" value="1"/>
</dbReference>
<protein>
    <submittedName>
        <fullName evidence="4">GNAT family N-acetyltransferase</fullName>
        <ecNumber evidence="4">2.3.1.-</ecNumber>
    </submittedName>
</protein>
<dbReference type="Pfam" id="PF08445">
    <property type="entry name" value="FR47"/>
    <property type="match status" value="1"/>
</dbReference>
<dbReference type="GO" id="GO:0016746">
    <property type="term" value="F:acyltransferase activity"/>
    <property type="evidence" value="ECO:0007669"/>
    <property type="project" value="UniProtKB-KW"/>
</dbReference>
<name>A0ABT7LEK6_9BURK</name>
<dbReference type="EC" id="2.3.1.-" evidence="4"/>